<keyword evidence="1" id="KW-0732">Signal</keyword>
<protein>
    <recommendedName>
        <fullName evidence="4">Lipoprotein</fullName>
    </recommendedName>
</protein>
<dbReference type="EMBL" id="JACHFQ010000001">
    <property type="protein sequence ID" value="MBB5225139.1"/>
    <property type="molecule type" value="Genomic_DNA"/>
</dbReference>
<name>A0A7W8LL77_9SPIR</name>
<evidence type="ECO:0000256" key="1">
    <source>
        <dbReference type="SAM" id="SignalP"/>
    </source>
</evidence>
<dbReference type="RefSeq" id="WP_184657093.1">
    <property type="nucleotide sequence ID" value="NZ_CP031518.1"/>
</dbReference>
<comment type="caution">
    <text evidence="2">The sequence shown here is derived from an EMBL/GenBank/DDBJ whole genome shotgun (WGS) entry which is preliminary data.</text>
</comment>
<feature type="signal peptide" evidence="1">
    <location>
        <begin position="1"/>
        <end position="18"/>
    </location>
</feature>
<keyword evidence="3" id="KW-1185">Reference proteome</keyword>
<evidence type="ECO:0000313" key="3">
    <source>
        <dbReference type="Proteomes" id="UP000518887"/>
    </source>
</evidence>
<proteinExistence type="predicted"/>
<evidence type="ECO:0000313" key="2">
    <source>
        <dbReference type="EMBL" id="MBB5225139.1"/>
    </source>
</evidence>
<reference evidence="2 3" key="1">
    <citation type="submission" date="2020-08" db="EMBL/GenBank/DDBJ databases">
        <title>Genomic Encyclopedia of Type Strains, Phase IV (KMG-IV): sequencing the most valuable type-strain genomes for metagenomic binning, comparative biology and taxonomic classification.</title>
        <authorList>
            <person name="Goeker M."/>
        </authorList>
    </citation>
    <scope>NUCLEOTIDE SEQUENCE [LARGE SCALE GENOMIC DNA]</scope>
    <source>
        <strain evidence="2 3">DSM 103462</strain>
    </source>
</reference>
<sequence>MKKILFLLFFVLSSSFFAQEYGLISNARDYMVLINKSGNDDTFRIKIRVPRGSRTSANADAFSFSLDSKVQNEDRFATYMTCTLKNGEKKKSKEEFDWNQVDLVKVESKSGKKYTLNMYCKFNDLYIEILPYEDW</sequence>
<dbReference type="AlphaFoldDB" id="A0A7W8LL77"/>
<gene>
    <name evidence="2" type="ORF">HNP76_000479</name>
</gene>
<accession>A0A7W8LL77</accession>
<dbReference type="Proteomes" id="UP000518887">
    <property type="component" value="Unassembled WGS sequence"/>
</dbReference>
<feature type="chain" id="PRO_5030821046" description="Lipoprotein" evidence="1">
    <location>
        <begin position="19"/>
        <end position="135"/>
    </location>
</feature>
<organism evidence="2 3">
    <name type="scientific">Treponema ruminis</name>
    <dbReference type="NCBI Taxonomy" id="744515"/>
    <lineage>
        <taxon>Bacteria</taxon>
        <taxon>Pseudomonadati</taxon>
        <taxon>Spirochaetota</taxon>
        <taxon>Spirochaetia</taxon>
        <taxon>Spirochaetales</taxon>
        <taxon>Treponemataceae</taxon>
        <taxon>Treponema</taxon>
    </lineage>
</organism>
<evidence type="ECO:0008006" key="4">
    <source>
        <dbReference type="Google" id="ProtNLM"/>
    </source>
</evidence>